<feature type="region of interest" description="Disordered" evidence="1">
    <location>
        <begin position="13"/>
        <end position="74"/>
    </location>
</feature>
<gene>
    <name evidence="2" type="ORF">GSTUM_00005888001</name>
</gene>
<dbReference type="RefSeq" id="XP_002838024.1">
    <property type="nucleotide sequence ID" value="XM_002837978.1"/>
</dbReference>
<dbReference type="HOGENOM" id="CLU_1518951_0_0_1"/>
<name>D5GCH2_TUBMM</name>
<dbReference type="Proteomes" id="UP000006911">
    <property type="component" value="Unassembled WGS sequence"/>
</dbReference>
<proteinExistence type="predicted"/>
<reference evidence="2 3" key="1">
    <citation type="journal article" date="2010" name="Nature">
        <title>Perigord black truffle genome uncovers evolutionary origins and mechanisms of symbiosis.</title>
        <authorList>
            <person name="Martin F."/>
            <person name="Kohler A."/>
            <person name="Murat C."/>
            <person name="Balestrini R."/>
            <person name="Coutinho P.M."/>
            <person name="Jaillon O."/>
            <person name="Montanini B."/>
            <person name="Morin E."/>
            <person name="Noel B."/>
            <person name="Percudani R."/>
            <person name="Porcel B."/>
            <person name="Rubini A."/>
            <person name="Amicucci A."/>
            <person name="Amselem J."/>
            <person name="Anthouard V."/>
            <person name="Arcioni S."/>
            <person name="Artiguenave F."/>
            <person name="Aury J.M."/>
            <person name="Ballario P."/>
            <person name="Bolchi A."/>
            <person name="Brenna A."/>
            <person name="Brun A."/>
            <person name="Buee M."/>
            <person name="Cantarel B."/>
            <person name="Chevalier G."/>
            <person name="Couloux A."/>
            <person name="Da Silva C."/>
            <person name="Denoeud F."/>
            <person name="Duplessis S."/>
            <person name="Ghignone S."/>
            <person name="Hilselberger B."/>
            <person name="Iotti M."/>
            <person name="Marcais B."/>
            <person name="Mello A."/>
            <person name="Miranda M."/>
            <person name="Pacioni G."/>
            <person name="Quesneville H."/>
            <person name="Riccioni C."/>
            <person name="Ruotolo R."/>
            <person name="Splivallo R."/>
            <person name="Stocchi V."/>
            <person name="Tisserant E."/>
            <person name="Viscomi A.R."/>
            <person name="Zambonelli A."/>
            <person name="Zampieri E."/>
            <person name="Henrissat B."/>
            <person name="Lebrun M.H."/>
            <person name="Paolocci F."/>
            <person name="Bonfante P."/>
            <person name="Ottonello S."/>
            <person name="Wincker P."/>
        </authorList>
    </citation>
    <scope>NUCLEOTIDE SEQUENCE [LARGE SCALE GENOMIC DNA]</scope>
    <source>
        <strain evidence="2 3">Mel28</strain>
    </source>
</reference>
<organism evidence="2 3">
    <name type="scientific">Tuber melanosporum (strain Mel28)</name>
    <name type="common">Perigord black truffle</name>
    <dbReference type="NCBI Taxonomy" id="656061"/>
    <lineage>
        <taxon>Eukaryota</taxon>
        <taxon>Fungi</taxon>
        <taxon>Dikarya</taxon>
        <taxon>Ascomycota</taxon>
        <taxon>Pezizomycotina</taxon>
        <taxon>Pezizomycetes</taxon>
        <taxon>Pezizales</taxon>
        <taxon>Tuberaceae</taxon>
        <taxon>Tuber</taxon>
    </lineage>
</organism>
<evidence type="ECO:0000256" key="1">
    <source>
        <dbReference type="SAM" id="MobiDB-lite"/>
    </source>
</evidence>
<dbReference type="EMBL" id="FN430109">
    <property type="protein sequence ID" value="CAZ82215.1"/>
    <property type="molecule type" value="Genomic_DNA"/>
</dbReference>
<protein>
    <submittedName>
        <fullName evidence="2">(Perigord truffle) hypothetical protein</fullName>
    </submittedName>
</protein>
<evidence type="ECO:0000313" key="3">
    <source>
        <dbReference type="Proteomes" id="UP000006911"/>
    </source>
</evidence>
<dbReference type="AlphaFoldDB" id="D5GCH2"/>
<sequence length="177" mass="19748">MILYRTVPCCSATPSTYHPTSSHPHRDSWRHNHLSPTPHRTPQTKPNQPISPSPHLSYPPTTTKITMGGGGKIPYSPPPEPPLLTNFHRKLPKTRLVSQRRLVFSTQELENQYRDHGHGDRGHRGDCLEDERGAGAQVPHARSWTVFSKPEYVLSRSVLVGWGLMGLIGGGGGVRWE</sequence>
<feature type="compositionally biased region" description="Polar residues" evidence="1">
    <location>
        <begin position="13"/>
        <end position="22"/>
    </location>
</feature>
<dbReference type="InParanoid" id="D5GCH2"/>
<accession>D5GCH2</accession>
<dbReference type="KEGG" id="tml:GSTUM_00005888001"/>
<dbReference type="GeneID" id="9186397"/>
<evidence type="ECO:0000313" key="2">
    <source>
        <dbReference type="EMBL" id="CAZ82215.1"/>
    </source>
</evidence>
<feature type="compositionally biased region" description="Polar residues" evidence="1">
    <location>
        <begin position="34"/>
        <end position="50"/>
    </location>
</feature>
<keyword evidence="3" id="KW-1185">Reference proteome</keyword>